<feature type="region of interest" description="Disordered" evidence="1">
    <location>
        <begin position="1"/>
        <end position="24"/>
    </location>
</feature>
<reference evidence="3 4" key="1">
    <citation type="submission" date="2008-07" db="EMBL/GenBank/DDBJ databases">
        <authorList>
            <person name="El-Sayed N."/>
            <person name="Caler E."/>
            <person name="Inman J."/>
            <person name="Amedeo P."/>
            <person name="Hass B."/>
            <person name="Wortman J."/>
        </authorList>
    </citation>
    <scope>NUCLEOTIDE SEQUENCE [LARGE SCALE GENOMIC DNA]</scope>
    <source>
        <strain evidence="4">ATCC 50983 / TXsc</strain>
    </source>
</reference>
<feature type="region of interest" description="Disordered" evidence="1">
    <location>
        <begin position="1140"/>
        <end position="1164"/>
    </location>
</feature>
<protein>
    <submittedName>
        <fullName evidence="3">Uncharacterized protein</fullName>
    </submittedName>
</protein>
<keyword evidence="2" id="KW-0472">Membrane</keyword>
<evidence type="ECO:0000256" key="1">
    <source>
        <dbReference type="SAM" id="MobiDB-lite"/>
    </source>
</evidence>
<feature type="region of interest" description="Disordered" evidence="1">
    <location>
        <begin position="836"/>
        <end position="865"/>
    </location>
</feature>
<feature type="compositionally biased region" description="Basic and acidic residues" evidence="1">
    <location>
        <begin position="1144"/>
        <end position="1156"/>
    </location>
</feature>
<accession>C5LU13</accession>
<feature type="region of interest" description="Disordered" evidence="1">
    <location>
        <begin position="1210"/>
        <end position="1241"/>
    </location>
</feature>
<keyword evidence="4" id="KW-1185">Reference proteome</keyword>
<dbReference type="InParanoid" id="C5LU13"/>
<feature type="region of interest" description="Disordered" evidence="1">
    <location>
        <begin position="345"/>
        <end position="415"/>
    </location>
</feature>
<feature type="transmembrane region" description="Helical" evidence="2">
    <location>
        <begin position="255"/>
        <end position="277"/>
    </location>
</feature>
<feature type="transmembrane region" description="Helical" evidence="2">
    <location>
        <begin position="955"/>
        <end position="976"/>
    </location>
</feature>
<dbReference type="OrthoDB" id="10261433at2759"/>
<name>C5LU13_PERM5</name>
<feature type="compositionally biased region" description="Basic and acidic residues" evidence="1">
    <location>
        <begin position="837"/>
        <end position="865"/>
    </location>
</feature>
<feature type="transmembrane region" description="Helical" evidence="2">
    <location>
        <begin position="106"/>
        <end position="125"/>
    </location>
</feature>
<keyword evidence="2" id="KW-1133">Transmembrane helix</keyword>
<evidence type="ECO:0000313" key="3">
    <source>
        <dbReference type="EMBL" id="EEQ99811.1"/>
    </source>
</evidence>
<gene>
    <name evidence="3" type="ORF">Pmar_PMAR020269</name>
</gene>
<feature type="compositionally biased region" description="Polar residues" evidence="1">
    <location>
        <begin position="348"/>
        <end position="359"/>
    </location>
</feature>
<proteinExistence type="predicted"/>
<dbReference type="RefSeq" id="XP_002767094.1">
    <property type="nucleotide sequence ID" value="XM_002767048.1"/>
</dbReference>
<evidence type="ECO:0000256" key="2">
    <source>
        <dbReference type="SAM" id="Phobius"/>
    </source>
</evidence>
<feature type="compositionally biased region" description="Basic and acidic residues" evidence="1">
    <location>
        <begin position="1230"/>
        <end position="1241"/>
    </location>
</feature>
<sequence>MPLRRGEGDTAAPGRSVSPEHGTTSSAGWYGTKLWHAAHHAGWHCLSGVLLRLYVPISALPGCEFGLHSPPSLLPTGLRSQSLGAGLSDLFFGDRVSLVPLFNSGLYSMLLSILTLCISLVPFVLSHSGGKIVSKDELIEYLTDEKGREFSTCGVHKTDTLYIPKVSAKFANIEGKNRVRFALKLGGRAKTPGRVLKTPWLVYTLGANTPKQGMIIGAAPEGVEAFEKFKAAAAEETNTDGNFRAFLTKFSDTDYGAIVAIGANTLIMPWVFGWHFLRIAALMAVVRSKGEKFYFSDNDDYDDSLDDGMSEGSSGGASIAKIPGGDYEPLDYKVGSHFHLNLDDDNAKTTPSASTTQLGGHSDALGASLESEPKGLAGDTTAPPALFDIDSGEKDSTRTMSVPTSGVEDPEASMEMDCPDGYEARGLWVLINDPTRGYITGKHESIAAVSLICDDHLEQLKSSPSTPKATNQQQWTRLACMDRPDGQRGLLYTGMLLQRPDECGEKENRIKMAMRNGEMMGISTQCATACTRHDCGFRELRGSSSSGVQPTSVCGWRPNCHCDCGATSFVASSSSLSRIPLPTVTEMMPATASAPLFPPQPSLMSQQIQQQTEVAQQVLCIVKANLQAIDEQRISQVERQENKLDADMGQLSASVDLSKRNITSFQGALTAGLRQNAVDMMSLLGDVAALIGTALPTPGKDEGDPMAILNRAEQMLREQVVTARANGSFPPVSTEEREKVKVLSDAVGNIIRAETLNRNRLDQLSKAFESLHAELTEAGHLKGNYQIADPDYASLLNADLNSVREGMDEDINGLHHVSDLQAKSMQALRSSLKALSRKVDSMAHQEENDTEDTISREESDSKEADEELTARLDSLEAKVRFLQNPANEHIMHPEDRFESLTRVSEVQEEKIGLIEKQLRTIVQRTSANTLQASVNEAIEQSKKAEGSAAIFTPPGYVAIAGLLLALGAICMGYVGFERSDKQLQDITYLNEQVADVIQRIWPEEEEEYYGADGEEEEEEEDADQARGEAEQFFGFMSIPRSRAERQLMKNRDAVEKQRLQNRTGGFHRYEAFDTITGVVEGCPAEAGPVERFVTTSDLGQDLNRAEHEAAVRRRDECAETLRKERLIREAERWDAIERNEEEEKERQRRLQEDSILGRKNTSGQPYDIVGLSYHDTEEGRRLRYHDELIKWRGKLRANHLAARNHLGFNPITGESSLELQHPQKPQPDSTKPEESSKDPCS</sequence>
<dbReference type="EMBL" id="GG685423">
    <property type="protein sequence ID" value="EEQ99811.1"/>
    <property type="molecule type" value="Genomic_DNA"/>
</dbReference>
<dbReference type="Proteomes" id="UP000007800">
    <property type="component" value="Unassembled WGS sequence"/>
</dbReference>
<keyword evidence="2" id="KW-0812">Transmembrane</keyword>
<organism evidence="4">
    <name type="scientific">Perkinsus marinus (strain ATCC 50983 / TXsc)</name>
    <dbReference type="NCBI Taxonomy" id="423536"/>
    <lineage>
        <taxon>Eukaryota</taxon>
        <taxon>Sar</taxon>
        <taxon>Alveolata</taxon>
        <taxon>Perkinsozoa</taxon>
        <taxon>Perkinsea</taxon>
        <taxon>Perkinsida</taxon>
        <taxon>Perkinsidae</taxon>
        <taxon>Perkinsus</taxon>
    </lineage>
</organism>
<dbReference type="GeneID" id="9051826"/>
<evidence type="ECO:0000313" key="4">
    <source>
        <dbReference type="Proteomes" id="UP000007800"/>
    </source>
</evidence>
<dbReference type="AlphaFoldDB" id="C5LU13"/>